<gene>
    <name evidence="2" type="ORF">BO72DRAFT_508776</name>
</gene>
<dbReference type="EMBL" id="KZ824640">
    <property type="protein sequence ID" value="RAK77889.1"/>
    <property type="molecule type" value="Genomic_DNA"/>
</dbReference>
<feature type="compositionally biased region" description="Polar residues" evidence="1">
    <location>
        <begin position="194"/>
        <end position="213"/>
    </location>
</feature>
<evidence type="ECO:0000313" key="2">
    <source>
        <dbReference type="EMBL" id="RAK77889.1"/>
    </source>
</evidence>
<dbReference type="VEuPathDB" id="FungiDB:BO72DRAFT_508776"/>
<sequence>MVQGQLQTGGRRSARSRKDHHIHAISRPEVRWHEIQYPDPELRFEKLAVETLPAPPKDFTIGGKRSHGLTKGGHARKEDLEMLLQFLVWGFDHDLIIHEATCDQLGAMIFKLIFNRAPEHRPQTWNELFDVTRDAGPRLLSRAIDRPCIPVSRYYPSLENGPAMPAGLIFQRPLDASPYLSDLCIHRMSLPSTGGSLSAAVTPQPNTPNENTISFNSSPSHSSSLPATQLTIQLASTESMTNSHNDPSNKETQSAQSFGLPQAAPVDPAQTNEACLSRKATEHAIMQGTSPDNNITIEEPVPSVDSSMLDALIVVAQLLKLGSSKDKSNESERQTFDGAELAFREAISQDWDTCAHEEGARLITRLKVELEKLSVSIATAPQNVRDAWMALTKSFTQFDYLSAKRYSSCSCLPDDLPGSPFVDEGLAVRHHIFMPLAESADADRVTIQDLLGRWFGKRWSEDCVLCKQPGSVATDMAFQSTPLCLVVAPAPGTSLHEHTRDININYIDFTGTECTASYRWTGGIYYNDSRLRVYWTDTKVSEHDSGNIRAYESRLRSVFMVESHAQSNPFDRVPPVWWENKPVPLLFYECTWRPESEHMERPTESLDDMLAALDGFDNQLVTQATMTTSLAVPALHSQLMTPPTTTSSPEGHTPHSQLMAQMTVPLPEVDAAHSQLITPSSHAGQEELQYSDSLYGYGFGDFIGQELFSVFNDSYMAMDASLPSAQAPEFDPHTEMSEADFALSEGGFEELLNNSALQINWSLVSDEPRPSSAESDVGHQQESTDIVMQDVFGGGETDDSKTVEK</sequence>
<dbReference type="RefSeq" id="XP_040801899.1">
    <property type="nucleotide sequence ID" value="XM_040949304.1"/>
</dbReference>
<reference evidence="2 3" key="1">
    <citation type="submission" date="2018-02" db="EMBL/GenBank/DDBJ databases">
        <title>The genomes of Aspergillus section Nigri reveals drivers in fungal speciation.</title>
        <authorList>
            <consortium name="DOE Joint Genome Institute"/>
            <person name="Vesth T.C."/>
            <person name="Nybo J."/>
            <person name="Theobald S."/>
            <person name="Brandl J."/>
            <person name="Frisvad J.C."/>
            <person name="Nielsen K.F."/>
            <person name="Lyhne E.K."/>
            <person name="Kogle M.E."/>
            <person name="Kuo A."/>
            <person name="Riley R."/>
            <person name="Clum A."/>
            <person name="Nolan M."/>
            <person name="Lipzen A."/>
            <person name="Salamov A."/>
            <person name="Henrissat B."/>
            <person name="Wiebenga A."/>
            <person name="De vries R.P."/>
            <person name="Grigoriev I.V."/>
            <person name="Mortensen U.H."/>
            <person name="Andersen M.R."/>
            <person name="Baker S.E."/>
        </authorList>
    </citation>
    <scope>NUCLEOTIDE SEQUENCE [LARGE SCALE GENOMIC DNA]</scope>
    <source>
        <strain evidence="2 3">CBS 313.89</strain>
    </source>
</reference>
<feature type="compositionally biased region" description="Low complexity" evidence="1">
    <location>
        <begin position="214"/>
        <end position="224"/>
    </location>
</feature>
<dbReference type="GeneID" id="63866637"/>
<feature type="region of interest" description="Disordered" evidence="1">
    <location>
        <begin position="766"/>
        <end position="805"/>
    </location>
</feature>
<proteinExistence type="predicted"/>
<keyword evidence="3" id="KW-1185">Reference proteome</keyword>
<name>A0A8G1RRE2_9EURO</name>
<evidence type="ECO:0000313" key="3">
    <source>
        <dbReference type="Proteomes" id="UP000249789"/>
    </source>
</evidence>
<dbReference type="Proteomes" id="UP000249789">
    <property type="component" value="Unassembled WGS sequence"/>
</dbReference>
<accession>A0A8G1RRE2</accession>
<dbReference type="OrthoDB" id="5431239at2759"/>
<feature type="region of interest" description="Disordered" evidence="1">
    <location>
        <begin position="1"/>
        <end position="20"/>
    </location>
</feature>
<feature type="region of interest" description="Disordered" evidence="1">
    <location>
        <begin position="194"/>
        <end position="270"/>
    </location>
</feature>
<feature type="compositionally biased region" description="Polar residues" evidence="1">
    <location>
        <begin position="225"/>
        <end position="259"/>
    </location>
</feature>
<protein>
    <submittedName>
        <fullName evidence="2">Uncharacterized protein</fullName>
    </submittedName>
</protein>
<organism evidence="2 3">
    <name type="scientific">Aspergillus fijiensis CBS 313.89</name>
    <dbReference type="NCBI Taxonomy" id="1448319"/>
    <lineage>
        <taxon>Eukaryota</taxon>
        <taxon>Fungi</taxon>
        <taxon>Dikarya</taxon>
        <taxon>Ascomycota</taxon>
        <taxon>Pezizomycotina</taxon>
        <taxon>Eurotiomycetes</taxon>
        <taxon>Eurotiomycetidae</taxon>
        <taxon>Eurotiales</taxon>
        <taxon>Aspergillaceae</taxon>
        <taxon>Aspergillus</taxon>
    </lineage>
</organism>
<dbReference type="AlphaFoldDB" id="A0A8G1RRE2"/>
<feature type="compositionally biased region" description="Polar residues" evidence="1">
    <location>
        <begin position="772"/>
        <end position="786"/>
    </location>
</feature>
<evidence type="ECO:0000256" key="1">
    <source>
        <dbReference type="SAM" id="MobiDB-lite"/>
    </source>
</evidence>
<feature type="compositionally biased region" description="Polar residues" evidence="1">
    <location>
        <begin position="1"/>
        <end position="10"/>
    </location>
</feature>